<dbReference type="AlphaFoldDB" id="A0AAW1WZK6"/>
<accession>A0AAW1WZK6</accession>
<keyword evidence="3" id="KW-1185">Reference proteome</keyword>
<name>A0AAW1WZK6_RUBAR</name>
<keyword evidence="1" id="KW-0812">Transmembrane</keyword>
<reference evidence="2 3" key="1">
    <citation type="journal article" date="2023" name="G3 (Bethesda)">
        <title>A chromosome-length genome assembly and annotation of blackberry (Rubus argutus, cv. 'Hillquist').</title>
        <authorList>
            <person name="Bruna T."/>
            <person name="Aryal R."/>
            <person name="Dudchenko O."/>
            <person name="Sargent D.J."/>
            <person name="Mead D."/>
            <person name="Buti M."/>
            <person name="Cavallini A."/>
            <person name="Hytonen T."/>
            <person name="Andres J."/>
            <person name="Pham M."/>
            <person name="Weisz D."/>
            <person name="Mascagni F."/>
            <person name="Usai G."/>
            <person name="Natali L."/>
            <person name="Bassil N."/>
            <person name="Fernandez G.E."/>
            <person name="Lomsadze A."/>
            <person name="Armour M."/>
            <person name="Olukolu B."/>
            <person name="Poorten T."/>
            <person name="Britton C."/>
            <person name="Davik J."/>
            <person name="Ashrafi H."/>
            <person name="Aiden E.L."/>
            <person name="Borodovsky M."/>
            <person name="Worthington M."/>
        </authorList>
    </citation>
    <scope>NUCLEOTIDE SEQUENCE [LARGE SCALE GENOMIC DNA]</scope>
    <source>
        <strain evidence="2">PI 553951</strain>
    </source>
</reference>
<organism evidence="2 3">
    <name type="scientific">Rubus argutus</name>
    <name type="common">Southern blackberry</name>
    <dbReference type="NCBI Taxonomy" id="59490"/>
    <lineage>
        <taxon>Eukaryota</taxon>
        <taxon>Viridiplantae</taxon>
        <taxon>Streptophyta</taxon>
        <taxon>Embryophyta</taxon>
        <taxon>Tracheophyta</taxon>
        <taxon>Spermatophyta</taxon>
        <taxon>Magnoliopsida</taxon>
        <taxon>eudicotyledons</taxon>
        <taxon>Gunneridae</taxon>
        <taxon>Pentapetalae</taxon>
        <taxon>rosids</taxon>
        <taxon>fabids</taxon>
        <taxon>Rosales</taxon>
        <taxon>Rosaceae</taxon>
        <taxon>Rosoideae</taxon>
        <taxon>Rosoideae incertae sedis</taxon>
        <taxon>Rubus</taxon>
    </lineage>
</organism>
<dbReference type="Proteomes" id="UP001457282">
    <property type="component" value="Unassembled WGS sequence"/>
</dbReference>
<proteinExistence type="predicted"/>
<keyword evidence="1" id="KW-1133">Transmembrane helix</keyword>
<evidence type="ECO:0000256" key="1">
    <source>
        <dbReference type="SAM" id="Phobius"/>
    </source>
</evidence>
<protein>
    <submittedName>
        <fullName evidence="2">Uncharacterized protein</fullName>
    </submittedName>
</protein>
<keyword evidence="1" id="KW-0472">Membrane</keyword>
<sequence>MGQAAMAARQWARAGWAWRSSVTQVRRCGIDVDQAECTAGLCDQGDGDEGRTGFAARQGSGVGWARFARASTVAWVRALLIPICFSFFYLFLDRARDWAEKRARQLTCGVTI</sequence>
<feature type="transmembrane region" description="Helical" evidence="1">
    <location>
        <begin position="74"/>
        <end position="92"/>
    </location>
</feature>
<evidence type="ECO:0000313" key="3">
    <source>
        <dbReference type="Proteomes" id="UP001457282"/>
    </source>
</evidence>
<dbReference type="EMBL" id="JBEDUW010000005">
    <property type="protein sequence ID" value="KAK9929158.1"/>
    <property type="molecule type" value="Genomic_DNA"/>
</dbReference>
<comment type="caution">
    <text evidence="2">The sequence shown here is derived from an EMBL/GenBank/DDBJ whole genome shotgun (WGS) entry which is preliminary data.</text>
</comment>
<evidence type="ECO:0000313" key="2">
    <source>
        <dbReference type="EMBL" id="KAK9929158.1"/>
    </source>
</evidence>
<gene>
    <name evidence="2" type="ORF">M0R45_026264</name>
</gene>